<sequence length="75" mass="9221">MARLRENRSGWDWWRTMEYPPGPLREFDPDDWPASTERKAYSQFWDARRAAAPRGWVIARLRVRRNRRRAKYRAT</sequence>
<dbReference type="AlphaFoldDB" id="A0A7I7RHD9"/>
<dbReference type="KEGG" id="mcee:MCEL_18760"/>
<protein>
    <submittedName>
        <fullName evidence="1">Uncharacterized protein</fullName>
    </submittedName>
</protein>
<keyword evidence="2" id="KW-1185">Reference proteome</keyword>
<dbReference type="EMBL" id="AP022591">
    <property type="protein sequence ID" value="BBY43581.1"/>
    <property type="molecule type" value="Genomic_DNA"/>
</dbReference>
<gene>
    <name evidence="1" type="ORF">MCEL_18760</name>
</gene>
<dbReference type="Proteomes" id="UP000466431">
    <property type="component" value="Chromosome"/>
</dbReference>
<reference evidence="1 2" key="1">
    <citation type="journal article" date="2019" name="Emerg. Microbes Infect.">
        <title>Comprehensive subspecies identification of 175 nontuberculous mycobacteria species based on 7547 genomic profiles.</title>
        <authorList>
            <person name="Matsumoto Y."/>
            <person name="Kinjo T."/>
            <person name="Motooka D."/>
            <person name="Nabeya D."/>
            <person name="Jung N."/>
            <person name="Uechi K."/>
            <person name="Horii T."/>
            <person name="Iida T."/>
            <person name="Fujita J."/>
            <person name="Nakamura S."/>
        </authorList>
    </citation>
    <scope>NUCLEOTIDE SEQUENCE [LARGE SCALE GENOMIC DNA]</scope>
    <source>
        <strain evidence="1 2">JCM 18439</strain>
    </source>
</reference>
<evidence type="ECO:0000313" key="2">
    <source>
        <dbReference type="Proteomes" id="UP000466431"/>
    </source>
</evidence>
<proteinExistence type="predicted"/>
<name>A0A7I7RHD9_MYCCF</name>
<accession>A0A7I7RHD9</accession>
<organism evidence="1 2">
    <name type="scientific">Mycolicibacterium celeriflavum</name>
    <name type="common">Mycobacterium celeriflavum</name>
    <dbReference type="NCBI Taxonomy" id="1249101"/>
    <lineage>
        <taxon>Bacteria</taxon>
        <taxon>Bacillati</taxon>
        <taxon>Actinomycetota</taxon>
        <taxon>Actinomycetes</taxon>
        <taxon>Mycobacteriales</taxon>
        <taxon>Mycobacteriaceae</taxon>
        <taxon>Mycolicibacterium</taxon>
    </lineage>
</organism>
<evidence type="ECO:0000313" key="1">
    <source>
        <dbReference type="EMBL" id="BBY43581.1"/>
    </source>
</evidence>